<evidence type="ECO:0000313" key="1">
    <source>
        <dbReference type="EMBL" id="RAK44986.1"/>
    </source>
</evidence>
<reference evidence="1 2" key="1">
    <citation type="journal article" date="2018" name="Front. Microbiol.">
        <title>Description and Comparative Genomics of Macrococcus caseolyticus subsp. hominis subsp. nov., Macrococcus goetzii sp. nov., Macrococcus epidermidis sp. nov., and Macrococcus bohemicus sp. nov., Novel Macrococci From Human Clinical Material With Virulence Potential and Suspected Uptake of Foreign DNA by Natural Transformation.</title>
        <authorList>
            <person name="Maslanova I."/>
            <person name="Wertheimer Z."/>
            <person name="Sedlacek I."/>
            <person name="Svec P."/>
            <person name="Indrakova A."/>
            <person name="Kovarovic V."/>
            <person name="Schumann P."/>
            <person name="Sproer C."/>
            <person name="Kralova S."/>
            <person name="Sedo O."/>
            <person name="Kristofova L."/>
            <person name="Vrbovska V."/>
            <person name="Fuzik T."/>
            <person name="Petras P."/>
            <person name="Zdrahal Z."/>
            <person name="Ruzickova V."/>
            <person name="Doskar J."/>
            <person name="Pantucek R."/>
        </authorList>
    </citation>
    <scope>NUCLEOTIDE SEQUENCE [LARGE SCALE GENOMIC DNA]</scope>
    <source>
        <strain evidence="1 2">01/688</strain>
    </source>
</reference>
<dbReference type="AlphaFoldDB" id="A0A327ZSG5"/>
<comment type="caution">
    <text evidence="1">The sequence shown here is derived from an EMBL/GenBank/DDBJ whole genome shotgun (WGS) entry which is preliminary data.</text>
</comment>
<dbReference type="RefSeq" id="WP_111715601.1">
    <property type="nucleotide sequence ID" value="NZ_JBHSSR010000004.1"/>
</dbReference>
<organism evidence="1 2">
    <name type="scientific">Macrococcus epidermidis</name>
    <dbReference type="NCBI Taxonomy" id="1902580"/>
    <lineage>
        <taxon>Bacteria</taxon>
        <taxon>Bacillati</taxon>
        <taxon>Bacillota</taxon>
        <taxon>Bacilli</taxon>
        <taxon>Bacillales</taxon>
        <taxon>Staphylococcaceae</taxon>
        <taxon>Macrococcus</taxon>
    </lineage>
</organism>
<gene>
    <name evidence="1" type="ORF">BHU61_06645</name>
</gene>
<protein>
    <submittedName>
        <fullName evidence="1">Uncharacterized protein</fullName>
    </submittedName>
</protein>
<keyword evidence="2" id="KW-1185">Reference proteome</keyword>
<evidence type="ECO:0000313" key="2">
    <source>
        <dbReference type="Proteomes" id="UP000249808"/>
    </source>
</evidence>
<proteinExistence type="predicted"/>
<dbReference type="Proteomes" id="UP000249808">
    <property type="component" value="Unassembled WGS sequence"/>
</dbReference>
<sequence>MTKQEFIVAVEDCTSSGNLDNPFVVVEAFDNLYVLNKHEVSRLKRYDEFNKAAYLYIDMEKEYNLIINERCYLMYKVVRTPLMEAVFEFATTPIEKRFVS</sequence>
<dbReference type="EMBL" id="PZJH01000002">
    <property type="protein sequence ID" value="RAK44986.1"/>
    <property type="molecule type" value="Genomic_DNA"/>
</dbReference>
<name>A0A327ZSG5_9STAP</name>
<accession>A0A327ZSG5</accession>